<dbReference type="EMBL" id="SNRY01000893">
    <property type="protein sequence ID" value="KAA6335431.1"/>
    <property type="molecule type" value="Genomic_DNA"/>
</dbReference>
<reference evidence="2" key="1">
    <citation type="submission" date="2019-03" db="EMBL/GenBank/DDBJ databases">
        <title>Single cell metagenomics reveals metabolic interactions within the superorganism composed of flagellate Streblomastix strix and complex community of Bacteroidetes bacteria on its surface.</title>
        <authorList>
            <person name="Treitli S.C."/>
            <person name="Kolisko M."/>
            <person name="Husnik F."/>
            <person name="Keeling P."/>
            <person name="Hampl V."/>
        </authorList>
    </citation>
    <scope>NUCLEOTIDE SEQUENCE</scope>
    <source>
        <strain evidence="2">STM</strain>
    </source>
</reference>
<sequence length="76" mass="8164">MSKIKGAIVVDTNRCKGCNLCVVACPLKVISLAKEVNIKGYNYAYQVLEDVCNGCSSCAIVCPDGCISVYKLKVEN</sequence>
<accession>A0A5J4RR67</accession>
<dbReference type="PANTHER" id="PTHR43122:SF2">
    <property type="entry name" value="FERREDOXIN SUBUNIT OF PYRUVATE:FLAVODOXIN OXIDOREDUCTASE"/>
    <property type="match status" value="1"/>
</dbReference>
<evidence type="ECO:0000313" key="2">
    <source>
        <dbReference type="EMBL" id="KAA6335431.1"/>
    </source>
</evidence>
<dbReference type="SUPFAM" id="SSF54862">
    <property type="entry name" value="4Fe-4S ferredoxins"/>
    <property type="match status" value="1"/>
</dbReference>
<dbReference type="PROSITE" id="PS00198">
    <property type="entry name" value="4FE4S_FER_1"/>
    <property type="match status" value="2"/>
</dbReference>
<dbReference type="PANTHER" id="PTHR43122">
    <property type="entry name" value="FERREDOXIN SUBUNIT OF PYRUVATE:FLAVODOXIN OXIDOREDUCTASE-RELATED"/>
    <property type="match status" value="1"/>
</dbReference>
<dbReference type="Pfam" id="PF12838">
    <property type="entry name" value="Fer4_7"/>
    <property type="match status" value="1"/>
</dbReference>
<feature type="domain" description="4Fe-4S ferredoxin-type" evidence="1">
    <location>
        <begin position="6"/>
        <end position="35"/>
    </location>
</feature>
<gene>
    <name evidence="2" type="ORF">EZS27_016330</name>
</gene>
<dbReference type="Gene3D" id="3.30.70.20">
    <property type="match status" value="1"/>
</dbReference>
<comment type="caution">
    <text evidence="2">The sequence shown here is derived from an EMBL/GenBank/DDBJ whole genome shotgun (WGS) entry which is preliminary data.</text>
</comment>
<dbReference type="PROSITE" id="PS51379">
    <property type="entry name" value="4FE4S_FER_2"/>
    <property type="match status" value="2"/>
</dbReference>
<dbReference type="InterPro" id="IPR017896">
    <property type="entry name" value="4Fe4S_Fe-S-bd"/>
</dbReference>
<protein>
    <submittedName>
        <fullName evidence="2">4Fe-4S dicluster domain-containing protein</fullName>
    </submittedName>
</protein>
<evidence type="ECO:0000259" key="1">
    <source>
        <dbReference type="PROSITE" id="PS51379"/>
    </source>
</evidence>
<dbReference type="InterPro" id="IPR017900">
    <property type="entry name" value="4Fe4S_Fe_S_CS"/>
</dbReference>
<name>A0A5J4RR67_9ZZZZ</name>
<organism evidence="2">
    <name type="scientific">termite gut metagenome</name>
    <dbReference type="NCBI Taxonomy" id="433724"/>
    <lineage>
        <taxon>unclassified sequences</taxon>
        <taxon>metagenomes</taxon>
        <taxon>organismal metagenomes</taxon>
    </lineage>
</organism>
<dbReference type="AlphaFoldDB" id="A0A5J4RR67"/>
<feature type="domain" description="4Fe-4S ferredoxin-type" evidence="1">
    <location>
        <begin position="43"/>
        <end position="72"/>
    </location>
</feature>
<proteinExistence type="predicted"/>